<name>A0AAD7TW00_9APHY</name>
<dbReference type="GO" id="GO:0004672">
    <property type="term" value="F:protein kinase activity"/>
    <property type="evidence" value="ECO:0007669"/>
    <property type="project" value="InterPro"/>
</dbReference>
<dbReference type="PROSITE" id="PS00109">
    <property type="entry name" value="PROTEIN_KINASE_TYR"/>
    <property type="match status" value="1"/>
</dbReference>
<dbReference type="GO" id="GO:0005524">
    <property type="term" value="F:ATP binding"/>
    <property type="evidence" value="ECO:0007669"/>
    <property type="project" value="InterPro"/>
</dbReference>
<dbReference type="Gene3D" id="1.10.510.10">
    <property type="entry name" value="Transferase(Phosphotransferase) domain 1"/>
    <property type="match status" value="1"/>
</dbReference>
<reference evidence="3" key="1">
    <citation type="submission" date="2022-11" db="EMBL/GenBank/DDBJ databases">
        <title>Genome Sequence of Cubamyces cubensis.</title>
        <authorList>
            <person name="Buettner E."/>
        </authorList>
    </citation>
    <scope>NUCLEOTIDE SEQUENCE</scope>
    <source>
        <strain evidence="3">MPL-01</strain>
    </source>
</reference>
<dbReference type="InterPro" id="IPR011009">
    <property type="entry name" value="Kinase-like_dom_sf"/>
</dbReference>
<comment type="caution">
    <text evidence="3">The sequence shown here is derived from an EMBL/GenBank/DDBJ whole genome shotgun (WGS) entry which is preliminary data.</text>
</comment>
<organism evidence="3 4">
    <name type="scientific">Trametes cubensis</name>
    <dbReference type="NCBI Taxonomy" id="1111947"/>
    <lineage>
        <taxon>Eukaryota</taxon>
        <taxon>Fungi</taxon>
        <taxon>Dikarya</taxon>
        <taxon>Basidiomycota</taxon>
        <taxon>Agaricomycotina</taxon>
        <taxon>Agaricomycetes</taxon>
        <taxon>Polyporales</taxon>
        <taxon>Polyporaceae</taxon>
        <taxon>Trametes</taxon>
    </lineage>
</organism>
<evidence type="ECO:0000313" key="4">
    <source>
        <dbReference type="Proteomes" id="UP001215151"/>
    </source>
</evidence>
<dbReference type="Proteomes" id="UP001215151">
    <property type="component" value="Unassembled WGS sequence"/>
</dbReference>
<dbReference type="InterPro" id="IPR008266">
    <property type="entry name" value="Tyr_kinase_AS"/>
</dbReference>
<dbReference type="InterPro" id="IPR000719">
    <property type="entry name" value="Prot_kinase_dom"/>
</dbReference>
<feature type="domain" description="Protein kinase" evidence="2">
    <location>
        <begin position="1"/>
        <end position="270"/>
    </location>
</feature>
<dbReference type="PANTHER" id="PTHR38248:SF2">
    <property type="entry name" value="FUNK1 11"/>
    <property type="match status" value="1"/>
</dbReference>
<evidence type="ECO:0000313" key="3">
    <source>
        <dbReference type="EMBL" id="KAJ8487156.1"/>
    </source>
</evidence>
<evidence type="ECO:0000256" key="1">
    <source>
        <dbReference type="SAM" id="MobiDB-lite"/>
    </source>
</evidence>
<gene>
    <name evidence="3" type="ORF">ONZ51_g4391</name>
</gene>
<dbReference type="AlphaFoldDB" id="A0AAD7TW00"/>
<feature type="region of interest" description="Disordered" evidence="1">
    <location>
        <begin position="20"/>
        <end position="44"/>
    </location>
</feature>
<dbReference type="PANTHER" id="PTHR38248">
    <property type="entry name" value="FUNK1 6"/>
    <property type="match status" value="1"/>
</dbReference>
<sequence length="347" mass="38705">MLPLILQSLLVPADRRHMESDVPSGLHAKGGMRPGEADPLEPKRHSGKVHYRIVYKEVGDGLHSVELMSTVFEYLSEVIRGVAALYSRGFIHRDISIGNVLIVEGPERRRSSPTSPKQVKLSDLEYARPLADSQPVHGSRAGTVYFMSTEVAGHEYQHLPAAIDVDDKDIDPAWFTQSIRPSTPPARNAVNSRHPLFRHNGLHDAASAFWLGLYVLLTRILARRDGPTLIAHPDDQASCKSRDFLSNNCAGLDPRVAGAVNELQHVRDLIVQAYRDVESKLNDGLVELVIDGYRLQRLYFNMASQFRGITARLAKHHIEVIADPPILAKGEQQQLVAAFQTWREEDA</sequence>
<keyword evidence="4" id="KW-1185">Reference proteome</keyword>
<proteinExistence type="predicted"/>
<dbReference type="Pfam" id="PF17667">
    <property type="entry name" value="Pkinase_fungal"/>
    <property type="match status" value="1"/>
</dbReference>
<dbReference type="EMBL" id="JAPEVG010000084">
    <property type="protein sequence ID" value="KAJ8487156.1"/>
    <property type="molecule type" value="Genomic_DNA"/>
</dbReference>
<dbReference type="PROSITE" id="PS50011">
    <property type="entry name" value="PROTEIN_KINASE_DOM"/>
    <property type="match status" value="1"/>
</dbReference>
<evidence type="ECO:0000259" key="2">
    <source>
        <dbReference type="PROSITE" id="PS50011"/>
    </source>
</evidence>
<dbReference type="InterPro" id="IPR040976">
    <property type="entry name" value="Pkinase_fungal"/>
</dbReference>
<accession>A0AAD7TW00</accession>
<dbReference type="SUPFAM" id="SSF56112">
    <property type="entry name" value="Protein kinase-like (PK-like)"/>
    <property type="match status" value="1"/>
</dbReference>
<protein>
    <recommendedName>
        <fullName evidence="2">Protein kinase domain-containing protein</fullName>
    </recommendedName>
</protein>